<dbReference type="GO" id="GO:0000287">
    <property type="term" value="F:magnesium ion binding"/>
    <property type="evidence" value="ECO:0007669"/>
    <property type="project" value="UniProtKB-UniRule"/>
</dbReference>
<dbReference type="SUPFAM" id="SSF56042">
    <property type="entry name" value="PurM C-terminal domain-like"/>
    <property type="match status" value="1"/>
</dbReference>
<keyword evidence="2" id="KW-0479">Metal-binding</keyword>
<feature type="binding site" evidence="2">
    <location>
        <position position="147"/>
    </location>
    <ligand>
        <name>ATP</name>
        <dbReference type="ChEBI" id="CHEBI:30616"/>
    </ligand>
</feature>
<comment type="similarity">
    <text evidence="2">Belongs to the thiamine-monophosphate kinase family.</text>
</comment>
<feature type="binding site" evidence="2">
    <location>
        <position position="44"/>
    </location>
    <ligand>
        <name>Mg(2+)</name>
        <dbReference type="ChEBI" id="CHEBI:18420"/>
        <label>1</label>
    </ligand>
</feature>
<feature type="binding site" evidence="2">
    <location>
        <position position="27"/>
    </location>
    <ligand>
        <name>Mg(2+)</name>
        <dbReference type="ChEBI" id="CHEBI:18420"/>
        <label>3</label>
    </ligand>
</feature>
<dbReference type="Gene3D" id="3.30.1330.10">
    <property type="entry name" value="PurM-like, N-terminal domain"/>
    <property type="match status" value="1"/>
</dbReference>
<dbReference type="PANTHER" id="PTHR30270">
    <property type="entry name" value="THIAMINE-MONOPHOSPHATE KINASE"/>
    <property type="match status" value="1"/>
</dbReference>
<dbReference type="PANTHER" id="PTHR30270:SF0">
    <property type="entry name" value="THIAMINE-MONOPHOSPHATE KINASE"/>
    <property type="match status" value="1"/>
</dbReference>
<comment type="catalytic activity">
    <reaction evidence="2">
        <text>thiamine phosphate + ATP = thiamine diphosphate + ADP</text>
        <dbReference type="Rhea" id="RHEA:15913"/>
        <dbReference type="ChEBI" id="CHEBI:30616"/>
        <dbReference type="ChEBI" id="CHEBI:37575"/>
        <dbReference type="ChEBI" id="CHEBI:58937"/>
        <dbReference type="ChEBI" id="CHEBI:456216"/>
        <dbReference type="EC" id="2.7.4.16"/>
    </reaction>
</comment>
<dbReference type="EC" id="2.7.4.16" evidence="2"/>
<feature type="domain" description="PurM-like N-terminal" evidence="3">
    <location>
        <begin position="25"/>
        <end position="137"/>
    </location>
</feature>
<keyword evidence="2" id="KW-0808">Transferase</keyword>
<dbReference type="GO" id="GO:0005524">
    <property type="term" value="F:ATP binding"/>
    <property type="evidence" value="ECO:0007669"/>
    <property type="project" value="UniProtKB-UniRule"/>
</dbReference>
<keyword evidence="6" id="KW-1185">Reference proteome</keyword>
<dbReference type="STRING" id="247490.KSU1_D0414"/>
<dbReference type="Pfam" id="PF00586">
    <property type="entry name" value="AIRS"/>
    <property type="match status" value="1"/>
</dbReference>
<gene>
    <name evidence="2" type="primary">thiL</name>
    <name evidence="5" type="ORF">KSU1_D0414</name>
</gene>
<keyword evidence="2" id="KW-0547">Nucleotide-binding</keyword>
<feature type="binding site" evidence="2">
    <location>
        <position position="303"/>
    </location>
    <ligand>
        <name>substrate</name>
    </ligand>
</feature>
<comment type="miscellaneous">
    <text evidence="2">Reaction mechanism of ThiL seems to utilize a direct, inline transfer of the gamma-phosphate of ATP to TMP rather than a phosphorylated enzyme intermediate.</text>
</comment>
<dbReference type="InterPro" id="IPR036921">
    <property type="entry name" value="PurM-like_N_sf"/>
</dbReference>
<feature type="binding site" evidence="2">
    <location>
        <position position="44"/>
    </location>
    <ligand>
        <name>Mg(2+)</name>
        <dbReference type="ChEBI" id="CHEBI:18420"/>
        <label>2</label>
    </ligand>
</feature>
<feature type="binding site" evidence="2">
    <location>
        <position position="121"/>
    </location>
    <ligand>
        <name>Mg(2+)</name>
        <dbReference type="ChEBI" id="CHEBI:18420"/>
        <label>1</label>
    </ligand>
</feature>
<name>I3IPS8_9BACT</name>
<keyword evidence="2" id="KW-0460">Magnesium</keyword>
<dbReference type="UniPathway" id="UPA00060">
    <property type="reaction ID" value="UER00142"/>
</dbReference>
<sequence length="308" mass="34122">MGEFSFIQWIRKQQKRRRDVLVGIGDDCAVIDVSSDKLCLITTDMMVEGTHFDLKKCTIRDVGRKAIASNISDVAAMGCQATVAVISVCFPEYTSERFARELYKGIWDIADTYHIEIVGGDTISGRSPLCINITLLGKDNGLKPVRRSGARVGDLILVTGSLGGSILGKHMHFEPRLKEGLLLNKNFTIHAMIDISDGLTADLYHILEESHVGAIIHEDQIPISEAAVRISKTTGNTPLYHALSDGEDYELVVIASKGQARKIMESDLFSKNIFSCIGEITDSRDIRMKYTNGHIKRIKPQGYEHLKS</sequence>
<dbReference type="GO" id="GO:0009229">
    <property type="term" value="P:thiamine diphosphate biosynthetic process"/>
    <property type="evidence" value="ECO:0007669"/>
    <property type="project" value="UniProtKB-UniRule"/>
</dbReference>
<dbReference type="PIRSF" id="PIRSF005303">
    <property type="entry name" value="Thiam_monoph_kin"/>
    <property type="match status" value="1"/>
</dbReference>
<comment type="pathway">
    <text evidence="2">Cofactor biosynthesis; thiamine diphosphate biosynthesis; thiamine diphosphate from thiamine phosphate: step 1/1.</text>
</comment>
<evidence type="ECO:0000259" key="3">
    <source>
        <dbReference type="Pfam" id="PF00586"/>
    </source>
</evidence>
<evidence type="ECO:0000256" key="2">
    <source>
        <dbReference type="HAMAP-Rule" id="MF_02128"/>
    </source>
</evidence>
<dbReference type="InterPro" id="IPR036676">
    <property type="entry name" value="PurM-like_C_sf"/>
</dbReference>
<dbReference type="eggNOG" id="COG0611">
    <property type="taxonomic scope" value="Bacteria"/>
</dbReference>
<dbReference type="SUPFAM" id="SSF55326">
    <property type="entry name" value="PurM N-terminal domain-like"/>
    <property type="match status" value="1"/>
</dbReference>
<feature type="binding site" evidence="2">
    <location>
        <position position="103"/>
    </location>
    <ligand>
        <name>ATP</name>
        <dbReference type="ChEBI" id="CHEBI:30616"/>
    </ligand>
</feature>
<evidence type="ECO:0000313" key="5">
    <source>
        <dbReference type="EMBL" id="GAB63723.1"/>
    </source>
</evidence>
<dbReference type="EMBL" id="BAFH01000004">
    <property type="protein sequence ID" value="GAB63723.1"/>
    <property type="molecule type" value="Genomic_DNA"/>
</dbReference>
<evidence type="ECO:0000256" key="1">
    <source>
        <dbReference type="ARBA" id="ARBA00022977"/>
    </source>
</evidence>
<evidence type="ECO:0000259" key="4">
    <source>
        <dbReference type="Pfam" id="PF02769"/>
    </source>
</evidence>
<proteinExistence type="inferred from homology"/>
<dbReference type="GO" id="GO:0009030">
    <property type="term" value="F:thiamine-phosphate kinase activity"/>
    <property type="evidence" value="ECO:0007669"/>
    <property type="project" value="UniProtKB-UniRule"/>
</dbReference>
<comment type="caution">
    <text evidence="5">The sequence shown here is derived from an EMBL/GenBank/DDBJ whole genome shotgun (WGS) entry which is preliminary data.</text>
</comment>
<feature type="binding site" evidence="2">
    <location>
        <position position="247"/>
    </location>
    <ligand>
        <name>substrate</name>
    </ligand>
</feature>
<feature type="binding site" evidence="2">
    <location>
        <position position="27"/>
    </location>
    <ligand>
        <name>Mg(2+)</name>
        <dbReference type="ChEBI" id="CHEBI:18420"/>
        <label>4</label>
    </ligand>
</feature>
<feature type="binding site" evidence="2">
    <location>
        <position position="194"/>
    </location>
    <ligand>
        <name>Mg(2+)</name>
        <dbReference type="ChEBI" id="CHEBI:18420"/>
        <label>3</label>
    </ligand>
</feature>
<feature type="binding site" evidence="2">
    <location>
        <position position="197"/>
    </location>
    <ligand>
        <name>Mg(2+)</name>
        <dbReference type="ChEBI" id="CHEBI:18420"/>
        <label>5</label>
    </ligand>
</feature>
<dbReference type="Proteomes" id="UP000002985">
    <property type="component" value="Unassembled WGS sequence"/>
</dbReference>
<feature type="binding site" evidence="2">
    <location>
        <position position="196"/>
    </location>
    <ligand>
        <name>ATP</name>
        <dbReference type="ChEBI" id="CHEBI:30616"/>
    </ligand>
</feature>
<feature type="binding site" evidence="2">
    <location>
        <position position="42"/>
    </location>
    <ligand>
        <name>Mg(2+)</name>
        <dbReference type="ChEBI" id="CHEBI:18420"/>
        <label>4</label>
    </ligand>
</feature>
<dbReference type="CDD" id="cd02194">
    <property type="entry name" value="ThiL"/>
    <property type="match status" value="1"/>
</dbReference>
<dbReference type="HAMAP" id="MF_02128">
    <property type="entry name" value="TMP_kinase"/>
    <property type="match status" value="1"/>
</dbReference>
<dbReference type="NCBIfam" id="TIGR01379">
    <property type="entry name" value="thiL"/>
    <property type="match status" value="1"/>
</dbReference>
<feature type="binding site" evidence="2">
    <location>
        <position position="73"/>
    </location>
    <ligand>
        <name>Mg(2+)</name>
        <dbReference type="ChEBI" id="CHEBI:18420"/>
        <label>3</label>
    </ligand>
</feature>
<dbReference type="Pfam" id="PF02769">
    <property type="entry name" value="AIRS_C"/>
    <property type="match status" value="1"/>
</dbReference>
<feature type="binding site" evidence="2">
    <location>
        <position position="73"/>
    </location>
    <ligand>
        <name>Mg(2+)</name>
        <dbReference type="ChEBI" id="CHEBI:18420"/>
        <label>4</label>
    </ligand>
</feature>
<keyword evidence="1 2" id="KW-0784">Thiamine biosynthesis</keyword>
<feature type="domain" description="PurM-like C-terminal" evidence="4">
    <location>
        <begin position="175"/>
        <end position="289"/>
    </location>
</feature>
<accession>I3IPS8</accession>
<dbReference type="InterPro" id="IPR010918">
    <property type="entry name" value="PurM-like_C_dom"/>
</dbReference>
<dbReference type="Gene3D" id="3.90.650.10">
    <property type="entry name" value="PurM-like C-terminal domain"/>
    <property type="match status" value="1"/>
</dbReference>
<dbReference type="OrthoDB" id="9802811at2"/>
<reference evidence="5 6" key="1">
    <citation type="journal article" date="2012" name="FEBS Lett.">
        <title>Anammox organism KSU-1 expresses a NirK-type copper-containing nitrite reductase instead of a NirS-type with cytochrome cd1.</title>
        <authorList>
            <person name="Hira D."/>
            <person name="Toh H."/>
            <person name="Migita C.T."/>
            <person name="Okubo H."/>
            <person name="Nishiyama T."/>
            <person name="Hattori M."/>
            <person name="Furukawa K."/>
            <person name="Fujii T."/>
        </authorList>
    </citation>
    <scope>NUCLEOTIDE SEQUENCE [LARGE SCALE GENOMIC DNA]</scope>
</reference>
<organism evidence="5 6">
    <name type="scientific">Candidatus Jettenia caeni</name>
    <dbReference type="NCBI Taxonomy" id="247490"/>
    <lineage>
        <taxon>Bacteria</taxon>
        <taxon>Pseudomonadati</taxon>
        <taxon>Planctomycetota</taxon>
        <taxon>Candidatus Brocadiia</taxon>
        <taxon>Candidatus Brocadiales</taxon>
        <taxon>Candidatus Brocadiaceae</taxon>
        <taxon>Candidatus Jettenia</taxon>
    </lineage>
</organism>
<dbReference type="GO" id="GO:0009228">
    <property type="term" value="P:thiamine biosynthetic process"/>
    <property type="evidence" value="ECO:0007669"/>
    <property type="project" value="UniProtKB-KW"/>
</dbReference>
<feature type="binding site" evidence="2">
    <location>
        <position position="51"/>
    </location>
    <ligand>
        <name>substrate</name>
    </ligand>
</feature>
<feature type="binding site" evidence="2">
    <location>
        <begin position="120"/>
        <end position="121"/>
    </location>
    <ligand>
        <name>ATP</name>
        <dbReference type="ChEBI" id="CHEBI:30616"/>
    </ligand>
</feature>
<dbReference type="AlphaFoldDB" id="I3IPS8"/>
<comment type="function">
    <text evidence="2">Catalyzes the ATP-dependent phosphorylation of thiamine-monophosphate (TMP) to form thiamine-pyrophosphate (TPP), the active form of vitamin B1.</text>
</comment>
<dbReference type="InterPro" id="IPR016188">
    <property type="entry name" value="PurM-like_N"/>
</dbReference>
<evidence type="ECO:0000313" key="6">
    <source>
        <dbReference type="Proteomes" id="UP000002985"/>
    </source>
</evidence>
<keyword evidence="2 5" id="KW-0418">Kinase</keyword>
<feature type="binding site" evidence="2">
    <location>
        <position position="43"/>
    </location>
    <ligand>
        <name>Mg(2+)</name>
        <dbReference type="ChEBI" id="CHEBI:18420"/>
        <label>1</label>
    </ligand>
</feature>
<dbReference type="InterPro" id="IPR006283">
    <property type="entry name" value="ThiL-like"/>
</dbReference>
<protein>
    <recommendedName>
        <fullName evidence="2">Thiamine-monophosphate kinase</fullName>
        <shortName evidence="2">TMP kinase</shortName>
        <shortName evidence="2">Thiamine-phosphate kinase</shortName>
        <ecNumber evidence="2">2.7.4.16</ecNumber>
    </recommendedName>
</protein>
<feature type="binding site" evidence="2">
    <location>
        <position position="73"/>
    </location>
    <ligand>
        <name>Mg(2+)</name>
        <dbReference type="ChEBI" id="CHEBI:18420"/>
        <label>2</label>
    </ligand>
</feature>
<keyword evidence="2" id="KW-0067">ATP-binding</keyword>